<evidence type="ECO:0000256" key="3">
    <source>
        <dbReference type="ARBA" id="ARBA00023163"/>
    </source>
</evidence>
<dbReference type="SMART" id="SM00345">
    <property type="entry name" value="HTH_GNTR"/>
    <property type="match status" value="1"/>
</dbReference>
<dbReference type="GO" id="GO:0045892">
    <property type="term" value="P:negative regulation of DNA-templated transcription"/>
    <property type="evidence" value="ECO:0007669"/>
    <property type="project" value="TreeGrafter"/>
</dbReference>
<dbReference type="InterPro" id="IPR000524">
    <property type="entry name" value="Tscrpt_reg_HTH_GntR"/>
</dbReference>
<dbReference type="KEGG" id="acom:CEW83_08385"/>
<keyword evidence="6" id="KW-1185">Reference proteome</keyword>
<evidence type="ECO:0000313" key="5">
    <source>
        <dbReference type="EMBL" id="AWI75231.1"/>
    </source>
</evidence>
<dbReference type="PROSITE" id="PS50949">
    <property type="entry name" value="HTH_GNTR"/>
    <property type="match status" value="1"/>
</dbReference>
<evidence type="ECO:0000256" key="2">
    <source>
        <dbReference type="ARBA" id="ARBA00023125"/>
    </source>
</evidence>
<dbReference type="CDD" id="cd07377">
    <property type="entry name" value="WHTH_GntR"/>
    <property type="match status" value="1"/>
</dbReference>
<gene>
    <name evidence="5" type="ORF">CEW83_08385</name>
</gene>
<evidence type="ECO:0000256" key="1">
    <source>
        <dbReference type="ARBA" id="ARBA00023015"/>
    </source>
</evidence>
<dbReference type="SUPFAM" id="SSF46785">
    <property type="entry name" value="Winged helix' DNA-binding domain"/>
    <property type="match status" value="1"/>
</dbReference>
<protein>
    <submittedName>
        <fullName evidence="5">GntR family transcriptional regulator</fullName>
    </submittedName>
</protein>
<dbReference type="Pfam" id="PF00392">
    <property type="entry name" value="GntR"/>
    <property type="match status" value="1"/>
</dbReference>
<dbReference type="Proteomes" id="UP000244930">
    <property type="component" value="Chromosome"/>
</dbReference>
<sequence>MIPSIGVDVALRRGEDMMELHIRELRKFDEPLYKWVKRGLIELIGLGTWRPAQAIPSERKLSEGFGVSMGTIRRALDELVDDDVLVRHQGRGTFVTAHDRNRYLFSFFNVCGHDGQRIYPVVNLIDFDSLRADAFVARSLSISPGAKVVRVRNLLTLKGVPTLVDEILLPAARFAGISRERVADRSGTLYQLYEEQFRQSVTRIEERLRATVANAQQAADLAVDPGYPLLHIVRRAFAVDGTPIELRHSFVKTEHYEYSRTLHEADRGRGRD</sequence>
<dbReference type="Gene3D" id="1.10.10.10">
    <property type="entry name" value="Winged helix-like DNA-binding domain superfamily/Winged helix DNA-binding domain"/>
    <property type="match status" value="1"/>
</dbReference>
<evidence type="ECO:0000313" key="6">
    <source>
        <dbReference type="Proteomes" id="UP000244930"/>
    </source>
</evidence>
<evidence type="ECO:0000259" key="4">
    <source>
        <dbReference type="PROSITE" id="PS50949"/>
    </source>
</evidence>
<dbReference type="InterPro" id="IPR028978">
    <property type="entry name" value="Chorismate_lyase_/UTRA_dom_sf"/>
</dbReference>
<dbReference type="InterPro" id="IPR036390">
    <property type="entry name" value="WH_DNA-bd_sf"/>
</dbReference>
<dbReference type="PANTHER" id="PTHR44846">
    <property type="entry name" value="MANNOSYL-D-GLYCERATE TRANSPORT/METABOLISM SYSTEM REPRESSOR MNGR-RELATED"/>
    <property type="match status" value="1"/>
</dbReference>
<dbReference type="Pfam" id="PF07702">
    <property type="entry name" value="UTRA"/>
    <property type="match status" value="1"/>
</dbReference>
<dbReference type="GO" id="GO:0003677">
    <property type="term" value="F:DNA binding"/>
    <property type="evidence" value="ECO:0007669"/>
    <property type="project" value="UniProtKB-KW"/>
</dbReference>
<keyword evidence="1" id="KW-0805">Transcription regulation</keyword>
<proteinExistence type="predicted"/>
<keyword evidence="2" id="KW-0238">DNA-binding</keyword>
<dbReference type="GO" id="GO:0003700">
    <property type="term" value="F:DNA-binding transcription factor activity"/>
    <property type="evidence" value="ECO:0007669"/>
    <property type="project" value="InterPro"/>
</dbReference>
<dbReference type="Gene3D" id="3.40.1410.10">
    <property type="entry name" value="Chorismate lyase-like"/>
    <property type="match status" value="1"/>
</dbReference>
<reference evidence="5 6" key="1">
    <citation type="submission" date="2017-06" db="EMBL/GenBank/DDBJ databases">
        <title>Azoarcus.</title>
        <authorList>
            <person name="Woo J.-H."/>
            <person name="Kim H.-S."/>
        </authorList>
    </citation>
    <scope>NUCLEOTIDE SEQUENCE [LARGE SCALE GENOMIC DNA]</scope>
    <source>
        <strain evidence="5 6">TSPY31</strain>
    </source>
</reference>
<dbReference type="InterPro" id="IPR036388">
    <property type="entry name" value="WH-like_DNA-bd_sf"/>
</dbReference>
<dbReference type="SMART" id="SM00866">
    <property type="entry name" value="UTRA"/>
    <property type="match status" value="1"/>
</dbReference>
<dbReference type="AlphaFoldDB" id="A0A2U8GNM7"/>
<dbReference type="PRINTS" id="PR00035">
    <property type="entry name" value="HTHGNTR"/>
</dbReference>
<name>A0A2U8GNM7_9RHOO</name>
<dbReference type="PANTHER" id="PTHR44846:SF1">
    <property type="entry name" value="MANNOSYL-D-GLYCERATE TRANSPORT_METABOLISM SYSTEM REPRESSOR MNGR-RELATED"/>
    <property type="match status" value="1"/>
</dbReference>
<organism evidence="5 6">
    <name type="scientific">Parazoarcus communis</name>
    <dbReference type="NCBI Taxonomy" id="41977"/>
    <lineage>
        <taxon>Bacteria</taxon>
        <taxon>Pseudomonadati</taxon>
        <taxon>Pseudomonadota</taxon>
        <taxon>Betaproteobacteria</taxon>
        <taxon>Rhodocyclales</taxon>
        <taxon>Zoogloeaceae</taxon>
        <taxon>Parazoarcus</taxon>
    </lineage>
</organism>
<feature type="domain" description="HTH gntR-type" evidence="4">
    <location>
        <begin position="30"/>
        <end position="98"/>
    </location>
</feature>
<dbReference type="EMBL" id="CP022187">
    <property type="protein sequence ID" value="AWI75231.1"/>
    <property type="molecule type" value="Genomic_DNA"/>
</dbReference>
<dbReference type="InterPro" id="IPR011663">
    <property type="entry name" value="UTRA"/>
</dbReference>
<accession>A0A2U8GNM7</accession>
<dbReference type="SUPFAM" id="SSF64288">
    <property type="entry name" value="Chorismate lyase-like"/>
    <property type="match status" value="1"/>
</dbReference>
<dbReference type="InterPro" id="IPR050679">
    <property type="entry name" value="Bact_HTH_transcr_reg"/>
</dbReference>
<keyword evidence="3" id="KW-0804">Transcription</keyword>